<dbReference type="PANTHER" id="PTHR30520:SF8">
    <property type="entry name" value="NITRITE TRANSPORTER NIRC"/>
    <property type="match status" value="1"/>
</dbReference>
<feature type="region of interest" description="Disordered" evidence="5">
    <location>
        <begin position="1"/>
        <end position="46"/>
    </location>
</feature>
<feature type="transmembrane region" description="Helical" evidence="6">
    <location>
        <begin position="184"/>
        <end position="203"/>
    </location>
</feature>
<keyword evidence="3 6" id="KW-1133">Transmembrane helix</keyword>
<dbReference type="Gene3D" id="1.20.1080.10">
    <property type="entry name" value="Glycerol uptake facilitator protein"/>
    <property type="match status" value="1"/>
</dbReference>
<gene>
    <name evidence="7" type="ORF">GOACH_01_00640</name>
</gene>
<evidence type="ECO:0000256" key="6">
    <source>
        <dbReference type="SAM" id="Phobius"/>
    </source>
</evidence>
<feature type="transmembrane region" description="Helical" evidence="6">
    <location>
        <begin position="54"/>
        <end position="73"/>
    </location>
</feature>
<feature type="compositionally biased region" description="Basic and acidic residues" evidence="5">
    <location>
        <begin position="23"/>
        <end position="33"/>
    </location>
</feature>
<dbReference type="InterPro" id="IPR000292">
    <property type="entry name" value="For/NO2_transpt"/>
</dbReference>
<keyword evidence="8" id="KW-1185">Reference proteome</keyword>
<name>L7KCY9_9ACTN</name>
<reference evidence="7 8" key="1">
    <citation type="submission" date="2012-12" db="EMBL/GenBank/DDBJ databases">
        <title>Whole genome shotgun sequence of Gordonia aichiensis NBRC 108223.</title>
        <authorList>
            <person name="Isaki-Nakamura S."/>
            <person name="Hosoyama A."/>
            <person name="Tsuchikane K."/>
            <person name="Ando Y."/>
            <person name="Baba S."/>
            <person name="Ohji S."/>
            <person name="Hamada M."/>
            <person name="Tamura T."/>
            <person name="Yamazoe A."/>
            <person name="Yamazaki S."/>
            <person name="Fujita N."/>
        </authorList>
    </citation>
    <scope>NUCLEOTIDE SEQUENCE [LARGE SCALE GENOMIC DNA]</scope>
    <source>
        <strain evidence="7 8">NBRC 108223</strain>
    </source>
</reference>
<evidence type="ECO:0000313" key="7">
    <source>
        <dbReference type="EMBL" id="GAC46745.1"/>
    </source>
</evidence>
<organism evidence="7 8">
    <name type="scientific">Gordonia aichiensis NBRC 108223</name>
    <dbReference type="NCBI Taxonomy" id="1220583"/>
    <lineage>
        <taxon>Bacteria</taxon>
        <taxon>Bacillati</taxon>
        <taxon>Actinomycetota</taxon>
        <taxon>Actinomycetes</taxon>
        <taxon>Mycobacteriales</taxon>
        <taxon>Gordoniaceae</taxon>
        <taxon>Gordonia</taxon>
    </lineage>
</organism>
<dbReference type="eggNOG" id="COG2116">
    <property type="taxonomic scope" value="Bacteria"/>
</dbReference>
<keyword evidence="4 6" id="KW-0472">Membrane</keyword>
<sequence>MEPLTHERPRVRRHQALPGKVLHQHDPRRARIQEEDDRSPSAALHPASRDGRDIIAIFYVINYTIVAAFDTMTDPPGQLHAVGKLIGALAFGWALVFIYYTKSELLTSNMMIVSVGAYYRRVTPVLIMRILVFCYLGNILGGLLIAVMLRGTTLLDGPVLNAMVHAVDVKTGYLSDGFSGWLDLFIRAVLCNFMINLAMLLVYNGYLTEDIAKCMAMITAVFVFAFLDFEHSVANTVLFMIVGFQHDVPVGLVFGNLGTVLLGNFVGGGILIGFYYAWVNDERDTHLVHLRRHRH</sequence>
<evidence type="ECO:0000256" key="5">
    <source>
        <dbReference type="SAM" id="MobiDB-lite"/>
    </source>
</evidence>
<accession>L7KCY9</accession>
<evidence type="ECO:0000256" key="1">
    <source>
        <dbReference type="ARBA" id="ARBA00004141"/>
    </source>
</evidence>
<keyword evidence="2 6" id="KW-0812">Transmembrane</keyword>
<feature type="transmembrane region" description="Helical" evidence="6">
    <location>
        <begin position="79"/>
        <end position="101"/>
    </location>
</feature>
<evidence type="ECO:0000256" key="2">
    <source>
        <dbReference type="ARBA" id="ARBA00022692"/>
    </source>
</evidence>
<protein>
    <submittedName>
        <fullName evidence="7">Putative formate transporter</fullName>
    </submittedName>
</protein>
<comment type="subcellular location">
    <subcellularLocation>
        <location evidence="1">Membrane</location>
        <topology evidence="1">Multi-pass membrane protein</topology>
    </subcellularLocation>
</comment>
<comment type="caution">
    <text evidence="7">The sequence shown here is derived from an EMBL/GenBank/DDBJ whole genome shotgun (WGS) entry which is preliminary data.</text>
</comment>
<proteinExistence type="predicted"/>
<feature type="transmembrane region" description="Helical" evidence="6">
    <location>
        <begin position="122"/>
        <end position="149"/>
    </location>
</feature>
<dbReference type="GO" id="GO:0015499">
    <property type="term" value="F:formate transmembrane transporter activity"/>
    <property type="evidence" value="ECO:0007669"/>
    <property type="project" value="TreeGrafter"/>
</dbReference>
<dbReference type="EMBL" id="BANR01000001">
    <property type="protein sequence ID" value="GAC46745.1"/>
    <property type="molecule type" value="Genomic_DNA"/>
</dbReference>
<dbReference type="InterPro" id="IPR023271">
    <property type="entry name" value="Aquaporin-like"/>
</dbReference>
<dbReference type="AlphaFoldDB" id="L7KCY9"/>
<dbReference type="PANTHER" id="PTHR30520">
    <property type="entry name" value="FORMATE TRANSPORTER-RELATED"/>
    <property type="match status" value="1"/>
</dbReference>
<evidence type="ECO:0000256" key="4">
    <source>
        <dbReference type="ARBA" id="ARBA00023136"/>
    </source>
</evidence>
<dbReference type="Proteomes" id="UP000010988">
    <property type="component" value="Unassembled WGS sequence"/>
</dbReference>
<dbReference type="Pfam" id="PF01226">
    <property type="entry name" value="Form_Nir_trans"/>
    <property type="match status" value="1"/>
</dbReference>
<evidence type="ECO:0000256" key="3">
    <source>
        <dbReference type="ARBA" id="ARBA00022989"/>
    </source>
</evidence>
<feature type="transmembrane region" description="Helical" evidence="6">
    <location>
        <begin position="215"/>
        <end position="241"/>
    </location>
</feature>
<feature type="transmembrane region" description="Helical" evidence="6">
    <location>
        <begin position="253"/>
        <end position="278"/>
    </location>
</feature>
<evidence type="ECO:0000313" key="8">
    <source>
        <dbReference type="Proteomes" id="UP000010988"/>
    </source>
</evidence>
<dbReference type="GO" id="GO:0005886">
    <property type="term" value="C:plasma membrane"/>
    <property type="evidence" value="ECO:0007669"/>
    <property type="project" value="TreeGrafter"/>
</dbReference>
<dbReference type="STRING" id="1220583.GOACH_01_00640"/>